<dbReference type="InterPro" id="IPR001509">
    <property type="entry name" value="Epimerase_deHydtase"/>
</dbReference>
<evidence type="ECO:0000313" key="2">
    <source>
        <dbReference type="EMBL" id="GAA4437188.1"/>
    </source>
</evidence>
<feature type="domain" description="NAD-dependent epimerase/dehydratase" evidence="1">
    <location>
        <begin position="6"/>
        <end position="210"/>
    </location>
</feature>
<keyword evidence="3" id="KW-1185">Reference proteome</keyword>
<sequence length="315" mass="34815">MALHTLLGGNGTIAQALYPLLLESGARVRLVSRSSPSVPGAESVAADMLDREAVMKAVAGSDVVYLLVGIAYDARVWKRDWPVIMQNVVDACKASRARLMFFDNAYMYGKQDGVITEETPYRPVSKKGEIRAGVARMLEREMQTGGLQAAIVRAVDFYGPGVTDKSAPGIFVFANLVKGRRAMWPVNADVPRSFNYVPDAAKAMVLLANDSRTWGETWHLPSVLPAPAGREFVRIAAGSLGTAGKVTVLPKWLLKAAGWFVPFMREAYEMLYQDEFAFRFSSEKFEKAFQFVPVSFEEGIRETARWFMKEKGNPG</sequence>
<reference evidence="3" key="1">
    <citation type="journal article" date="2019" name="Int. J. Syst. Evol. Microbiol.">
        <title>The Global Catalogue of Microorganisms (GCM) 10K type strain sequencing project: providing services to taxonomists for standard genome sequencing and annotation.</title>
        <authorList>
            <consortium name="The Broad Institute Genomics Platform"/>
            <consortium name="The Broad Institute Genome Sequencing Center for Infectious Disease"/>
            <person name="Wu L."/>
            <person name="Ma J."/>
        </authorList>
    </citation>
    <scope>NUCLEOTIDE SEQUENCE [LARGE SCALE GENOMIC DNA]</scope>
    <source>
        <strain evidence="3">JCM 31920</strain>
    </source>
</reference>
<evidence type="ECO:0000313" key="3">
    <source>
        <dbReference type="Proteomes" id="UP001501508"/>
    </source>
</evidence>
<protein>
    <submittedName>
        <fullName evidence="2">SDR family oxidoreductase</fullName>
    </submittedName>
</protein>
<dbReference type="PANTHER" id="PTHR43245:SF13">
    <property type="entry name" value="UDP-D-APIOSE_UDP-D-XYLOSE SYNTHASE 2"/>
    <property type="match status" value="1"/>
</dbReference>
<organism evidence="2 3">
    <name type="scientific">Ravibacter arvi</name>
    <dbReference type="NCBI Taxonomy" id="2051041"/>
    <lineage>
        <taxon>Bacteria</taxon>
        <taxon>Pseudomonadati</taxon>
        <taxon>Bacteroidota</taxon>
        <taxon>Cytophagia</taxon>
        <taxon>Cytophagales</taxon>
        <taxon>Spirosomataceae</taxon>
        <taxon>Ravibacter</taxon>
    </lineage>
</organism>
<dbReference type="RefSeq" id="WP_345027840.1">
    <property type="nucleotide sequence ID" value="NZ_BAABEY010000018.1"/>
</dbReference>
<dbReference type="InterPro" id="IPR050177">
    <property type="entry name" value="Lipid_A_modif_metabolic_enz"/>
</dbReference>
<dbReference type="EMBL" id="BAABEY010000018">
    <property type="protein sequence ID" value="GAA4437188.1"/>
    <property type="molecule type" value="Genomic_DNA"/>
</dbReference>
<dbReference type="Proteomes" id="UP001501508">
    <property type="component" value="Unassembled WGS sequence"/>
</dbReference>
<evidence type="ECO:0000259" key="1">
    <source>
        <dbReference type="Pfam" id="PF01370"/>
    </source>
</evidence>
<accession>A0ABP8LVA3</accession>
<proteinExistence type="predicted"/>
<name>A0ABP8LVA3_9BACT</name>
<comment type="caution">
    <text evidence="2">The sequence shown here is derived from an EMBL/GenBank/DDBJ whole genome shotgun (WGS) entry which is preliminary data.</text>
</comment>
<dbReference type="InterPro" id="IPR036291">
    <property type="entry name" value="NAD(P)-bd_dom_sf"/>
</dbReference>
<dbReference type="PANTHER" id="PTHR43245">
    <property type="entry name" value="BIFUNCTIONAL POLYMYXIN RESISTANCE PROTEIN ARNA"/>
    <property type="match status" value="1"/>
</dbReference>
<dbReference type="Gene3D" id="3.40.50.720">
    <property type="entry name" value="NAD(P)-binding Rossmann-like Domain"/>
    <property type="match status" value="1"/>
</dbReference>
<gene>
    <name evidence="2" type="ORF">GCM10023091_16020</name>
</gene>
<dbReference type="Pfam" id="PF01370">
    <property type="entry name" value="Epimerase"/>
    <property type="match status" value="1"/>
</dbReference>
<dbReference type="SUPFAM" id="SSF51735">
    <property type="entry name" value="NAD(P)-binding Rossmann-fold domains"/>
    <property type="match status" value="1"/>
</dbReference>